<feature type="compositionally biased region" description="Gly residues" evidence="1">
    <location>
        <begin position="388"/>
        <end position="403"/>
    </location>
</feature>
<evidence type="ECO:0000313" key="2">
    <source>
        <dbReference type="EMBL" id="KAF5829963.1"/>
    </source>
</evidence>
<sequence>MLPEGSVVVERLTAQCEAVVNHLRDTTSGKVSVARMELYFKLDSSNRIWLMYCNTLRLDRTVFAIDRSPSMQREMPHRQYSLQDPTRHSDSTRINWDDKPFMCALTGKHCSGRQRVDVSYKLLIQAWFREVAELANENDRIGALDNIPPAIRRANPNITRDYYLRMRAQPVFLMKTAPVSADAAAELTPAVATDLARTIARPTSELAKSAGGAALAEPMPIITAAHARDPLLSFQRQQAELMAACSATHIMPHQSIHVYMPHGKKRGSARAHGPALSSSLVLKDLAGNKTRLEGTGAKGGTQSLQAMKDAYASAQATTQELLSQAHEILREPGPPAKPLANTNGTANGSQGSGEQSVTVTNGDPFRPPSSGRRAAAGVGEARPEKGGAEGVGAQGEGLKGGENVGCKSGGSTEAEGAGNKGRVSAGDAEDVGGNSFTHDEHALLSEALMEKSQ</sequence>
<evidence type="ECO:0000256" key="1">
    <source>
        <dbReference type="SAM" id="MobiDB-lite"/>
    </source>
</evidence>
<comment type="caution">
    <text evidence="2">The sequence shown here is derived from an EMBL/GenBank/DDBJ whole genome shotgun (WGS) entry which is preliminary data.</text>
</comment>
<evidence type="ECO:0000313" key="3">
    <source>
        <dbReference type="Proteomes" id="UP000815325"/>
    </source>
</evidence>
<accession>A0ABQ7G5W6</accession>
<dbReference type="EMBL" id="MU070095">
    <property type="protein sequence ID" value="KAF5829963.1"/>
    <property type="molecule type" value="Genomic_DNA"/>
</dbReference>
<feature type="non-terminal residue" evidence="2">
    <location>
        <position position="1"/>
    </location>
</feature>
<feature type="compositionally biased region" description="Polar residues" evidence="1">
    <location>
        <begin position="340"/>
        <end position="361"/>
    </location>
</feature>
<keyword evidence="3" id="KW-1185">Reference proteome</keyword>
<evidence type="ECO:0008006" key="4">
    <source>
        <dbReference type="Google" id="ProtNLM"/>
    </source>
</evidence>
<proteinExistence type="predicted"/>
<reference evidence="2" key="1">
    <citation type="submission" date="2017-08" db="EMBL/GenBank/DDBJ databases">
        <authorList>
            <person name="Polle J.E."/>
            <person name="Barry K."/>
            <person name="Cushman J."/>
            <person name="Schmutz J."/>
            <person name="Tran D."/>
            <person name="Hathwaick L.T."/>
            <person name="Yim W.C."/>
            <person name="Jenkins J."/>
            <person name="Mckie-Krisberg Z.M."/>
            <person name="Prochnik S."/>
            <person name="Lindquist E."/>
            <person name="Dockter R.B."/>
            <person name="Adam C."/>
            <person name="Molina H."/>
            <person name="Bunkerborg J."/>
            <person name="Jin E."/>
            <person name="Buchheim M."/>
            <person name="Magnuson J."/>
        </authorList>
    </citation>
    <scope>NUCLEOTIDE SEQUENCE</scope>
    <source>
        <strain evidence="2">CCAP 19/18</strain>
    </source>
</reference>
<feature type="compositionally biased region" description="Low complexity" evidence="1">
    <location>
        <begin position="371"/>
        <end position="380"/>
    </location>
</feature>
<name>A0ABQ7G5W6_DUNSA</name>
<dbReference type="Proteomes" id="UP000815325">
    <property type="component" value="Unassembled WGS sequence"/>
</dbReference>
<protein>
    <recommendedName>
        <fullName evidence="4">Encoded protein</fullName>
    </recommendedName>
</protein>
<organism evidence="2 3">
    <name type="scientific">Dunaliella salina</name>
    <name type="common">Green alga</name>
    <name type="synonym">Protococcus salinus</name>
    <dbReference type="NCBI Taxonomy" id="3046"/>
    <lineage>
        <taxon>Eukaryota</taxon>
        <taxon>Viridiplantae</taxon>
        <taxon>Chlorophyta</taxon>
        <taxon>core chlorophytes</taxon>
        <taxon>Chlorophyceae</taxon>
        <taxon>CS clade</taxon>
        <taxon>Chlamydomonadales</taxon>
        <taxon>Dunaliellaceae</taxon>
        <taxon>Dunaliella</taxon>
    </lineage>
</organism>
<feature type="region of interest" description="Disordered" evidence="1">
    <location>
        <begin position="330"/>
        <end position="453"/>
    </location>
</feature>
<gene>
    <name evidence="2" type="ORF">DUNSADRAFT_15264</name>
</gene>
<feature type="compositionally biased region" description="Basic and acidic residues" evidence="1">
    <location>
        <begin position="437"/>
        <end position="453"/>
    </location>
</feature>